<accession>A0A4Y2X9F1</accession>
<dbReference type="Proteomes" id="UP000499080">
    <property type="component" value="Unassembled WGS sequence"/>
</dbReference>
<comment type="caution">
    <text evidence="1">The sequence shown here is derived from an EMBL/GenBank/DDBJ whole genome shotgun (WGS) entry which is preliminary data.</text>
</comment>
<sequence>MANSGSGGVVQCFVPLDRQTTIDLITSYGGASSHWCKKFPLAVLRTLLHAPRQLLGKSGTRPSCLLRRFISKDGAQIAKKDFLKGFGNLVVGNGKGLSQRFP</sequence>
<evidence type="ECO:0000313" key="1">
    <source>
        <dbReference type="EMBL" id="GBO44807.1"/>
    </source>
</evidence>
<dbReference type="AlphaFoldDB" id="A0A4Y2X9F1"/>
<name>A0A4Y2X9F1_ARAVE</name>
<dbReference type="EMBL" id="BGPR01071690">
    <property type="protein sequence ID" value="GBO44807.1"/>
    <property type="molecule type" value="Genomic_DNA"/>
</dbReference>
<organism evidence="1 2">
    <name type="scientific">Araneus ventricosus</name>
    <name type="common">Orbweaver spider</name>
    <name type="synonym">Epeira ventricosa</name>
    <dbReference type="NCBI Taxonomy" id="182803"/>
    <lineage>
        <taxon>Eukaryota</taxon>
        <taxon>Metazoa</taxon>
        <taxon>Ecdysozoa</taxon>
        <taxon>Arthropoda</taxon>
        <taxon>Chelicerata</taxon>
        <taxon>Arachnida</taxon>
        <taxon>Araneae</taxon>
        <taxon>Araneomorphae</taxon>
        <taxon>Entelegynae</taxon>
        <taxon>Araneoidea</taxon>
        <taxon>Araneidae</taxon>
        <taxon>Araneus</taxon>
    </lineage>
</organism>
<protein>
    <submittedName>
        <fullName evidence="1">Uncharacterized protein</fullName>
    </submittedName>
</protein>
<proteinExistence type="predicted"/>
<reference evidence="1 2" key="1">
    <citation type="journal article" date="2019" name="Sci. Rep.">
        <title>Orb-weaving spider Araneus ventricosus genome elucidates the spidroin gene catalogue.</title>
        <authorList>
            <person name="Kono N."/>
            <person name="Nakamura H."/>
            <person name="Ohtoshi R."/>
            <person name="Moran D.A.P."/>
            <person name="Shinohara A."/>
            <person name="Yoshida Y."/>
            <person name="Fujiwara M."/>
            <person name="Mori M."/>
            <person name="Tomita M."/>
            <person name="Arakawa K."/>
        </authorList>
    </citation>
    <scope>NUCLEOTIDE SEQUENCE [LARGE SCALE GENOMIC DNA]</scope>
</reference>
<keyword evidence="2" id="KW-1185">Reference proteome</keyword>
<gene>
    <name evidence="1" type="ORF">AVEN_202167_1</name>
</gene>
<evidence type="ECO:0000313" key="2">
    <source>
        <dbReference type="Proteomes" id="UP000499080"/>
    </source>
</evidence>